<evidence type="ECO:0000259" key="3">
    <source>
        <dbReference type="PROSITE" id="PS51462"/>
    </source>
</evidence>
<protein>
    <submittedName>
        <fullName evidence="4">NUDIX hydrolase</fullName>
    </submittedName>
</protein>
<dbReference type="CDD" id="cd04677">
    <property type="entry name" value="NUDIX_Hydrolase"/>
    <property type="match status" value="1"/>
</dbReference>
<dbReference type="RefSeq" id="WP_157293318.1">
    <property type="nucleotide sequence ID" value="NZ_JBHTCT010000031.1"/>
</dbReference>
<comment type="cofactor">
    <cofactor evidence="1">
        <name>Mg(2+)</name>
        <dbReference type="ChEBI" id="CHEBI:18420"/>
    </cofactor>
</comment>
<dbReference type="SUPFAM" id="SSF55811">
    <property type="entry name" value="Nudix"/>
    <property type="match status" value="1"/>
</dbReference>
<proteinExistence type="predicted"/>
<evidence type="ECO:0000256" key="1">
    <source>
        <dbReference type="ARBA" id="ARBA00001946"/>
    </source>
</evidence>
<dbReference type="GO" id="GO:0016787">
    <property type="term" value="F:hydrolase activity"/>
    <property type="evidence" value="ECO:0007669"/>
    <property type="project" value="UniProtKB-KW"/>
</dbReference>
<dbReference type="InterPro" id="IPR015797">
    <property type="entry name" value="NUDIX_hydrolase-like_dom_sf"/>
</dbReference>
<dbReference type="Gene3D" id="3.90.79.10">
    <property type="entry name" value="Nucleoside Triphosphate Pyrophosphohydrolase"/>
    <property type="match status" value="1"/>
</dbReference>
<dbReference type="PANTHER" id="PTHR43046">
    <property type="entry name" value="GDP-MANNOSE MANNOSYL HYDROLASE"/>
    <property type="match status" value="1"/>
</dbReference>
<organism evidence="4 5">
    <name type="scientific">Bhargavaea changchunensis</name>
    <dbReference type="NCBI Taxonomy" id="2134037"/>
    <lineage>
        <taxon>Bacteria</taxon>
        <taxon>Bacillati</taxon>
        <taxon>Bacillota</taxon>
        <taxon>Bacilli</taxon>
        <taxon>Bacillales</taxon>
        <taxon>Caryophanaceae</taxon>
        <taxon>Bhargavaea</taxon>
    </lineage>
</organism>
<dbReference type="PRINTS" id="PR00502">
    <property type="entry name" value="NUDIXFAMILY"/>
</dbReference>
<dbReference type="PROSITE" id="PS51462">
    <property type="entry name" value="NUDIX"/>
    <property type="match status" value="1"/>
</dbReference>
<reference evidence="5" key="1">
    <citation type="journal article" date="2019" name="Int. J. Syst. Evol. Microbiol.">
        <title>The Global Catalogue of Microorganisms (GCM) 10K type strain sequencing project: providing services to taxonomists for standard genome sequencing and annotation.</title>
        <authorList>
            <consortium name="The Broad Institute Genomics Platform"/>
            <consortium name="The Broad Institute Genome Sequencing Center for Infectious Disease"/>
            <person name="Wu L."/>
            <person name="Ma J."/>
        </authorList>
    </citation>
    <scope>NUCLEOTIDE SEQUENCE [LARGE SCALE GENOMIC DNA]</scope>
    <source>
        <strain evidence="5">JCM 4738</strain>
    </source>
</reference>
<feature type="domain" description="Nudix hydrolase" evidence="3">
    <location>
        <begin position="16"/>
        <end position="150"/>
    </location>
</feature>
<name>A0ABW2NHK5_9BACL</name>
<evidence type="ECO:0000313" key="5">
    <source>
        <dbReference type="Proteomes" id="UP001596483"/>
    </source>
</evidence>
<keyword evidence="5" id="KW-1185">Reference proteome</keyword>
<accession>A0ABW2NHK5</accession>
<dbReference type="PANTHER" id="PTHR43046:SF2">
    <property type="entry name" value="8-OXO-DGTP DIPHOSPHATASE-RELATED"/>
    <property type="match status" value="1"/>
</dbReference>
<sequence length="151" mass="16901">MGYIEELRELTGSRPLLLTGVGVGVLDSSGRILLQKDFDGRWGIPGGFMELGESAEDAGRREVLEETGVEIGKMSLVTVISGPQTFSRLANGHEYYSVTIVYASHTERDQEPRPDGKETAEARFFRPDELPEGLNPMIRNQIFQYLNMHKK</sequence>
<evidence type="ECO:0000313" key="4">
    <source>
        <dbReference type="EMBL" id="MFC7365561.1"/>
    </source>
</evidence>
<keyword evidence="2 4" id="KW-0378">Hydrolase</keyword>
<comment type="caution">
    <text evidence="4">The sequence shown here is derived from an EMBL/GenBank/DDBJ whole genome shotgun (WGS) entry which is preliminary data.</text>
</comment>
<dbReference type="Proteomes" id="UP001596483">
    <property type="component" value="Unassembled WGS sequence"/>
</dbReference>
<gene>
    <name evidence="4" type="ORF">ACFQQH_10590</name>
</gene>
<dbReference type="InterPro" id="IPR000086">
    <property type="entry name" value="NUDIX_hydrolase_dom"/>
</dbReference>
<dbReference type="Pfam" id="PF00293">
    <property type="entry name" value="NUDIX"/>
    <property type="match status" value="1"/>
</dbReference>
<dbReference type="EMBL" id="JBHTCT010000031">
    <property type="protein sequence ID" value="MFC7365561.1"/>
    <property type="molecule type" value="Genomic_DNA"/>
</dbReference>
<dbReference type="InterPro" id="IPR020476">
    <property type="entry name" value="Nudix_hydrolase"/>
</dbReference>
<evidence type="ECO:0000256" key="2">
    <source>
        <dbReference type="ARBA" id="ARBA00022801"/>
    </source>
</evidence>